<dbReference type="PANTHER" id="PTHR24060">
    <property type="entry name" value="METABOTROPIC GLUTAMATE RECEPTOR"/>
    <property type="match status" value="1"/>
</dbReference>
<evidence type="ECO:0000256" key="5">
    <source>
        <dbReference type="ARBA" id="ARBA00023170"/>
    </source>
</evidence>
<keyword evidence="3" id="KW-1133">Transmembrane helix</keyword>
<dbReference type="InterPro" id="IPR050726">
    <property type="entry name" value="mGluR"/>
</dbReference>
<gene>
    <name evidence="9" type="ORF">AAFF_G00186770</name>
</gene>
<dbReference type="Proteomes" id="UP001221898">
    <property type="component" value="Unassembled WGS sequence"/>
</dbReference>
<evidence type="ECO:0000256" key="6">
    <source>
        <dbReference type="ARBA" id="ARBA00023180"/>
    </source>
</evidence>
<dbReference type="InterPro" id="IPR000337">
    <property type="entry name" value="GPCR_3"/>
</dbReference>
<organism evidence="9 10">
    <name type="scientific">Aldrovandia affinis</name>
    <dbReference type="NCBI Taxonomy" id="143900"/>
    <lineage>
        <taxon>Eukaryota</taxon>
        <taxon>Metazoa</taxon>
        <taxon>Chordata</taxon>
        <taxon>Craniata</taxon>
        <taxon>Vertebrata</taxon>
        <taxon>Euteleostomi</taxon>
        <taxon>Actinopterygii</taxon>
        <taxon>Neopterygii</taxon>
        <taxon>Teleostei</taxon>
        <taxon>Notacanthiformes</taxon>
        <taxon>Halosauridae</taxon>
        <taxon>Aldrovandia</taxon>
    </lineage>
</organism>
<evidence type="ECO:0000313" key="10">
    <source>
        <dbReference type="Proteomes" id="UP001221898"/>
    </source>
</evidence>
<comment type="subcellular location">
    <subcellularLocation>
        <location evidence="1">Membrane</location>
        <topology evidence="1">Multi-pass membrane protein</topology>
    </subcellularLocation>
</comment>
<keyword evidence="10" id="KW-1185">Reference proteome</keyword>
<keyword evidence="7" id="KW-0732">Signal</keyword>
<dbReference type="SUPFAM" id="SSF53822">
    <property type="entry name" value="Periplasmic binding protein-like I"/>
    <property type="match status" value="1"/>
</dbReference>
<dbReference type="Pfam" id="PF01094">
    <property type="entry name" value="ANF_receptor"/>
    <property type="match status" value="1"/>
</dbReference>
<dbReference type="PRINTS" id="PR00248">
    <property type="entry name" value="GPCRMGR"/>
</dbReference>
<sequence length="155" mass="17068">MGVHTWLWVSLLLQAECELLEPSCRLLDMLVPQTVYKEGDVVIGGLFPVHYQAPAPDLHFRQRARPSPCHDFSFSTYRWLQTMIFAVEEINRNSQLLPNLTLGYALADTCLAEGTTLGAALSLVTGKDLVVTGSGCGHAPWCLSSSETLAPRRPL</sequence>
<feature type="signal peptide" evidence="7">
    <location>
        <begin position="1"/>
        <end position="17"/>
    </location>
</feature>
<dbReference type="EMBL" id="JAINUG010000025">
    <property type="protein sequence ID" value="KAJ8410720.1"/>
    <property type="molecule type" value="Genomic_DNA"/>
</dbReference>
<name>A0AAD7SXT6_9TELE</name>
<protein>
    <recommendedName>
        <fullName evidence="8">Receptor ligand binding region domain-containing protein</fullName>
    </recommendedName>
</protein>
<dbReference type="Gene3D" id="3.40.50.2300">
    <property type="match status" value="1"/>
</dbReference>
<keyword evidence="6" id="KW-0325">Glycoprotein</keyword>
<reference evidence="9" key="1">
    <citation type="journal article" date="2023" name="Science">
        <title>Genome structures resolve the early diversification of teleost fishes.</title>
        <authorList>
            <person name="Parey E."/>
            <person name="Louis A."/>
            <person name="Montfort J."/>
            <person name="Bouchez O."/>
            <person name="Roques C."/>
            <person name="Iampietro C."/>
            <person name="Lluch J."/>
            <person name="Castinel A."/>
            <person name="Donnadieu C."/>
            <person name="Desvignes T."/>
            <person name="Floi Bucao C."/>
            <person name="Jouanno E."/>
            <person name="Wen M."/>
            <person name="Mejri S."/>
            <person name="Dirks R."/>
            <person name="Jansen H."/>
            <person name="Henkel C."/>
            <person name="Chen W.J."/>
            <person name="Zahm M."/>
            <person name="Cabau C."/>
            <person name="Klopp C."/>
            <person name="Thompson A.W."/>
            <person name="Robinson-Rechavi M."/>
            <person name="Braasch I."/>
            <person name="Lecointre G."/>
            <person name="Bobe J."/>
            <person name="Postlethwait J.H."/>
            <person name="Berthelot C."/>
            <person name="Roest Crollius H."/>
            <person name="Guiguen Y."/>
        </authorList>
    </citation>
    <scope>NUCLEOTIDE SEQUENCE</scope>
    <source>
        <strain evidence="9">NC1722</strain>
    </source>
</reference>
<evidence type="ECO:0000256" key="7">
    <source>
        <dbReference type="SAM" id="SignalP"/>
    </source>
</evidence>
<keyword evidence="5" id="KW-0675">Receptor</keyword>
<evidence type="ECO:0000256" key="4">
    <source>
        <dbReference type="ARBA" id="ARBA00023136"/>
    </source>
</evidence>
<evidence type="ECO:0000256" key="2">
    <source>
        <dbReference type="ARBA" id="ARBA00022692"/>
    </source>
</evidence>
<evidence type="ECO:0000256" key="1">
    <source>
        <dbReference type="ARBA" id="ARBA00004141"/>
    </source>
</evidence>
<evidence type="ECO:0000313" key="9">
    <source>
        <dbReference type="EMBL" id="KAJ8410720.1"/>
    </source>
</evidence>
<dbReference type="InterPro" id="IPR001828">
    <property type="entry name" value="ANF_lig-bd_rcpt"/>
</dbReference>
<comment type="caution">
    <text evidence="9">The sequence shown here is derived from an EMBL/GenBank/DDBJ whole genome shotgun (WGS) entry which is preliminary data.</text>
</comment>
<keyword evidence="2" id="KW-0812">Transmembrane</keyword>
<accession>A0AAD7SXT6</accession>
<evidence type="ECO:0000259" key="8">
    <source>
        <dbReference type="Pfam" id="PF01094"/>
    </source>
</evidence>
<dbReference type="InterPro" id="IPR028082">
    <property type="entry name" value="Peripla_BP_I"/>
</dbReference>
<evidence type="ECO:0000256" key="3">
    <source>
        <dbReference type="ARBA" id="ARBA00022989"/>
    </source>
</evidence>
<dbReference type="GO" id="GO:0016020">
    <property type="term" value="C:membrane"/>
    <property type="evidence" value="ECO:0007669"/>
    <property type="project" value="UniProtKB-SubCell"/>
</dbReference>
<keyword evidence="4" id="KW-0472">Membrane</keyword>
<proteinExistence type="predicted"/>
<dbReference type="AlphaFoldDB" id="A0AAD7SXT6"/>
<dbReference type="GO" id="GO:0004930">
    <property type="term" value="F:G protein-coupled receptor activity"/>
    <property type="evidence" value="ECO:0007669"/>
    <property type="project" value="InterPro"/>
</dbReference>
<feature type="chain" id="PRO_5042160814" description="Receptor ligand binding region domain-containing protein" evidence="7">
    <location>
        <begin position="18"/>
        <end position="155"/>
    </location>
</feature>
<feature type="domain" description="Receptor ligand binding region" evidence="8">
    <location>
        <begin position="79"/>
        <end position="136"/>
    </location>
</feature>